<organism evidence="3 4">
    <name type="scientific">Liparis tanakae</name>
    <name type="common">Tanaka's snailfish</name>
    <dbReference type="NCBI Taxonomy" id="230148"/>
    <lineage>
        <taxon>Eukaryota</taxon>
        <taxon>Metazoa</taxon>
        <taxon>Chordata</taxon>
        <taxon>Craniata</taxon>
        <taxon>Vertebrata</taxon>
        <taxon>Euteleostomi</taxon>
        <taxon>Actinopterygii</taxon>
        <taxon>Neopterygii</taxon>
        <taxon>Teleostei</taxon>
        <taxon>Neoteleostei</taxon>
        <taxon>Acanthomorphata</taxon>
        <taxon>Eupercaria</taxon>
        <taxon>Perciformes</taxon>
        <taxon>Cottioidei</taxon>
        <taxon>Cottales</taxon>
        <taxon>Liparidae</taxon>
        <taxon>Liparis</taxon>
    </lineage>
</organism>
<feature type="region of interest" description="Disordered" evidence="1">
    <location>
        <begin position="62"/>
        <end position="87"/>
    </location>
</feature>
<dbReference type="EMBL" id="SRLO01020743">
    <property type="protein sequence ID" value="TNN22854.1"/>
    <property type="molecule type" value="Genomic_DNA"/>
</dbReference>
<keyword evidence="2" id="KW-0472">Membrane</keyword>
<evidence type="ECO:0000313" key="4">
    <source>
        <dbReference type="Proteomes" id="UP000314294"/>
    </source>
</evidence>
<evidence type="ECO:0000256" key="2">
    <source>
        <dbReference type="SAM" id="Phobius"/>
    </source>
</evidence>
<dbReference type="AlphaFoldDB" id="A0A4Z2E2H9"/>
<feature type="transmembrane region" description="Helical" evidence="2">
    <location>
        <begin position="30"/>
        <end position="53"/>
    </location>
</feature>
<name>A0A4Z2E2H9_9TELE</name>
<accession>A0A4Z2E2H9</accession>
<proteinExistence type="predicted"/>
<gene>
    <name evidence="3" type="ORF">EYF80_067030</name>
</gene>
<protein>
    <submittedName>
        <fullName evidence="3">Uncharacterized protein</fullName>
    </submittedName>
</protein>
<feature type="region of interest" description="Disordered" evidence="1">
    <location>
        <begin position="1"/>
        <end position="22"/>
    </location>
</feature>
<evidence type="ECO:0000313" key="3">
    <source>
        <dbReference type="EMBL" id="TNN22854.1"/>
    </source>
</evidence>
<keyword evidence="2" id="KW-1133">Transmembrane helix</keyword>
<reference evidence="3 4" key="1">
    <citation type="submission" date="2019-03" db="EMBL/GenBank/DDBJ databases">
        <title>First draft genome of Liparis tanakae, snailfish: a comprehensive survey of snailfish specific genes.</title>
        <authorList>
            <person name="Kim W."/>
            <person name="Song I."/>
            <person name="Jeong J.-H."/>
            <person name="Kim D."/>
            <person name="Kim S."/>
            <person name="Ryu S."/>
            <person name="Song J.Y."/>
            <person name="Lee S.K."/>
        </authorList>
    </citation>
    <scope>NUCLEOTIDE SEQUENCE [LARGE SCALE GENOMIC DNA]</scope>
    <source>
        <tissue evidence="3">Muscle</tissue>
    </source>
</reference>
<sequence length="87" mass="9587">MGRRQGQWEGGWANEKEAGPMGRRQEAPGLFLFLFLFLFPSDEATLTSVFITLNNKETKRPAGAVTGKITAPRNPPSGSTREPHAQM</sequence>
<keyword evidence="2" id="KW-0812">Transmembrane</keyword>
<evidence type="ECO:0000256" key="1">
    <source>
        <dbReference type="SAM" id="MobiDB-lite"/>
    </source>
</evidence>
<comment type="caution">
    <text evidence="3">The sequence shown here is derived from an EMBL/GenBank/DDBJ whole genome shotgun (WGS) entry which is preliminary data.</text>
</comment>
<keyword evidence="4" id="KW-1185">Reference proteome</keyword>
<dbReference type="Proteomes" id="UP000314294">
    <property type="component" value="Unassembled WGS sequence"/>
</dbReference>